<gene>
    <name evidence="8" type="ORF">OO017_07965</name>
</gene>
<dbReference type="PANTHER" id="PTHR30441">
    <property type="entry name" value="DUF748 DOMAIN-CONTAINING PROTEIN"/>
    <property type="match status" value="1"/>
</dbReference>
<dbReference type="InterPro" id="IPR052894">
    <property type="entry name" value="AsmA-related"/>
</dbReference>
<evidence type="ECO:0000256" key="4">
    <source>
        <dbReference type="ARBA" id="ARBA00023136"/>
    </source>
</evidence>
<dbReference type="Pfam" id="PF04357">
    <property type="entry name" value="TamB"/>
    <property type="match status" value="2"/>
</dbReference>
<dbReference type="RefSeq" id="WP_266051941.1">
    <property type="nucleotide sequence ID" value="NZ_JAPFQO010000004.1"/>
</dbReference>
<evidence type="ECO:0000259" key="7">
    <source>
        <dbReference type="Pfam" id="PF04357"/>
    </source>
</evidence>
<protein>
    <submittedName>
        <fullName evidence="8">Translocation/assembly module TamB domain-containing protein</fullName>
    </submittedName>
</protein>
<keyword evidence="4 6" id="KW-0472">Membrane</keyword>
<reference evidence="8 9" key="1">
    <citation type="submission" date="2022-11" db="EMBL/GenBank/DDBJ databases">
        <title>The characterization of three novel Bacteroidetes species and genomic analysis of their roles in tidal elemental geochemical cycles.</title>
        <authorList>
            <person name="Ma K.-J."/>
        </authorList>
    </citation>
    <scope>NUCLEOTIDE SEQUENCE [LARGE SCALE GENOMIC DNA]</scope>
    <source>
        <strain evidence="8 9">M82</strain>
    </source>
</reference>
<evidence type="ECO:0000313" key="9">
    <source>
        <dbReference type="Proteomes" id="UP001207228"/>
    </source>
</evidence>
<feature type="coiled-coil region" evidence="5">
    <location>
        <begin position="1689"/>
        <end position="1726"/>
    </location>
</feature>
<dbReference type="PANTHER" id="PTHR30441:SF4">
    <property type="entry name" value="PROTEIN ASMA"/>
    <property type="match status" value="1"/>
</dbReference>
<feature type="transmembrane region" description="Helical" evidence="6">
    <location>
        <begin position="40"/>
        <end position="61"/>
    </location>
</feature>
<feature type="domain" description="Translocation and assembly module TamB C-terminal" evidence="7">
    <location>
        <begin position="1223"/>
        <end position="1681"/>
    </location>
</feature>
<organism evidence="8 9">
    <name type="scientific">Pontibacter anaerobius</name>
    <dbReference type="NCBI Taxonomy" id="2993940"/>
    <lineage>
        <taxon>Bacteria</taxon>
        <taxon>Pseudomonadati</taxon>
        <taxon>Bacteroidota</taxon>
        <taxon>Cytophagia</taxon>
        <taxon>Cytophagales</taxon>
        <taxon>Hymenobacteraceae</taxon>
        <taxon>Pontibacter</taxon>
    </lineage>
</organism>
<evidence type="ECO:0000256" key="5">
    <source>
        <dbReference type="SAM" id="Coils"/>
    </source>
</evidence>
<evidence type="ECO:0000256" key="6">
    <source>
        <dbReference type="SAM" id="Phobius"/>
    </source>
</evidence>
<dbReference type="Proteomes" id="UP001207228">
    <property type="component" value="Unassembled WGS sequence"/>
</dbReference>
<evidence type="ECO:0000313" key="8">
    <source>
        <dbReference type="EMBL" id="MCX2739874.1"/>
    </source>
</evidence>
<proteinExistence type="predicted"/>
<keyword evidence="5" id="KW-0175">Coiled coil</keyword>
<dbReference type="EMBL" id="JAPFQO010000004">
    <property type="protein sequence ID" value="MCX2739874.1"/>
    <property type="molecule type" value="Genomic_DNA"/>
</dbReference>
<evidence type="ECO:0000256" key="2">
    <source>
        <dbReference type="ARBA" id="ARBA00022692"/>
    </source>
</evidence>
<keyword evidence="3 6" id="KW-1133">Transmembrane helix</keyword>
<dbReference type="InterPro" id="IPR007452">
    <property type="entry name" value="TamB_C"/>
</dbReference>
<comment type="caution">
    <text evidence="8">The sequence shown here is derived from an EMBL/GenBank/DDBJ whole genome shotgun (WGS) entry which is preliminary data.</text>
</comment>
<keyword evidence="2 6" id="KW-0812">Transmembrane</keyword>
<name>A0ABT3RDF3_9BACT</name>
<keyword evidence="9" id="KW-1185">Reference proteome</keyword>
<feature type="domain" description="Translocation and assembly module TamB C-terminal" evidence="7">
    <location>
        <begin position="1120"/>
        <end position="1202"/>
    </location>
</feature>
<evidence type="ECO:0000256" key="3">
    <source>
        <dbReference type="ARBA" id="ARBA00022989"/>
    </source>
</evidence>
<sequence>MPNIPKTLSPNIIFRKSKSTNLNPRHIASAKHITKIILKVILWPLAVIVGLLLLIIIALQFQGVQNYLARQGENYLQKTLATEVNIGGFTTDWRNALVLTDVYVEDQQQDTLWYSERLGVDMAILSLIKGEVNISKVDLDNATLKLHIREDSTTNFDFIAEAFATDTATAQPADTASAMQITLGTINLDNVYVVFRDEAGGNYIRTRVGELTTTMDELNLEEQRYLVDEVRLADTWVDYEQTKLPPPDTSAYEPLEMDFGLNRLALENIRLSFLSRPADQRIELALGESEVVSDNIDLKNAKVALKSFALHNTDLTYVQEKYKPSDSLAVNPERTAEELNRSVEQAQGQPVNWVLTLGELDVTDLDVVFDNFNAPKQPRGMDYDHLKFTDVVMDAQDISYSLNRTQVDLNQLALKEQSGFVLENFEAGILIDSTHASLTNLDLKTGNSHLQNDLAMTYPSLEAIAENPEQVGLNVDINNSYIGMQDVLYFMPDMAQNPSFRSIANSNIRVTAKAEGKIENLRIQTLQLAGLKDTRVDVKGTVRNAMDPDNLYLDLDINRFATTRTDVQALVPAGTIPPDFRLPPQMSLTGNYKGSLTAFDANADLRTSFGNVVADVDMGANESFTATVRSGGFDLSQLMADSLGLGRVALEAKAKGTGLTPETMRADVQANVKLFDYNNYRYNNINLDANINRNLYSIEATADDKNLAFDLSGKFNLRDTTQPAYTFDLDLEKADLQALNLYPEPLSIKGQLQGNFTGADAATLSGRLEGQELLVIQEGQSTPIDSLVMTLQQRGETAEVMVQSDVVDADMQFNNSLATLPTALQKHFSNYLDLQPDPPYPANLNLNDFTATIDLKKTGLITSFVPGLYQLQPATPITATYNGDNHQLELDGSISKIVYTDYTLQNLDLAVDGNRNELAYKLNLQKLISPSLTMDNISLDGAARDNELAVRLAVAGDSAQQSERLVIGGILNSLGTGYRFSFNPDQLVINGDDWDVPQDNYLQFDTNLLYANNIRLQHNNQSILLNSSGPVAPNAPLQAEFENVDIAYIMRTFQAPEDSLIAGTINGTATVRNILLDNMAFTSDLTVTDFAYEGVPVGDLALNASSEAGNRYNIDARLTGNSNQVTVNGFMEMQPDATLLNMNANIARLNIASLEGFMAGMVDQLDGNATGDLRISGTLEQPEILGQLNFNQAQFNLTMLGSVFTLENERLEFTEQGISFPNFTITDSLGNDLVITGNILTETYTDFEFGMDVATKRFLALNSTAQDNSLFYGTVYVAADASITGNMLLPVIKVDARVLDGSDFTTIIPADEVGAAERDGIVEFVNLNPEMTRIVREQQADSAEIKGFEGADIEAQITVTDATPITIVIDPTTGDQLTVRGSADPLFIGMRPSGEINMSGRFTVTDGKYSMDFYDLASRELDIAEGSYINWTGDPLLANMDITAIYTVETAPQELVASQAATYEDPALKNQVPFQVYVFVRGDILTPEISFDIQMPEEERGNVPPIVTSSLGNLRQDDAELNKQVFSLLVLNRFMAPDPLTSSGGGFESTARNSLGQVMTDQLNQLTNRYAGGLGLELGVDSYQDYSSGSAEGRTDLNVAMRQQFLNDRLTVRVGTDIGLEGGSQSNQTMSGFGGDISVEYSLTEDGRLRVRGFQRNQYEGIIEGGDVRATGVSLIYVREYNNFSDLFRDLESRRARDAQRRLEAAQKIREEEKEVEAELEEEGTK</sequence>
<accession>A0ABT3RDF3</accession>
<comment type="subcellular location">
    <subcellularLocation>
        <location evidence="1">Membrane</location>
        <topology evidence="1">Single-pass membrane protein</topology>
    </subcellularLocation>
</comment>
<evidence type="ECO:0000256" key="1">
    <source>
        <dbReference type="ARBA" id="ARBA00004167"/>
    </source>
</evidence>